<dbReference type="Proteomes" id="UP001175211">
    <property type="component" value="Unassembled WGS sequence"/>
</dbReference>
<dbReference type="EMBL" id="JAUEPS010000039">
    <property type="protein sequence ID" value="KAK0449021.1"/>
    <property type="molecule type" value="Genomic_DNA"/>
</dbReference>
<reference evidence="1" key="1">
    <citation type="submission" date="2023-06" db="EMBL/GenBank/DDBJ databases">
        <authorList>
            <consortium name="Lawrence Berkeley National Laboratory"/>
            <person name="Ahrendt S."/>
            <person name="Sahu N."/>
            <person name="Indic B."/>
            <person name="Wong-Bajracharya J."/>
            <person name="Merenyi Z."/>
            <person name="Ke H.-M."/>
            <person name="Monk M."/>
            <person name="Kocsube S."/>
            <person name="Drula E."/>
            <person name="Lipzen A."/>
            <person name="Balint B."/>
            <person name="Henrissat B."/>
            <person name="Andreopoulos B."/>
            <person name="Martin F.M."/>
            <person name="Harder C.B."/>
            <person name="Rigling D."/>
            <person name="Ford K.L."/>
            <person name="Foster G.D."/>
            <person name="Pangilinan J."/>
            <person name="Papanicolaou A."/>
            <person name="Barry K."/>
            <person name="LaButti K."/>
            <person name="Viragh M."/>
            <person name="Koriabine M."/>
            <person name="Yan M."/>
            <person name="Riley R."/>
            <person name="Champramary S."/>
            <person name="Plett K.L."/>
            <person name="Tsai I.J."/>
            <person name="Slot J."/>
            <person name="Sipos G."/>
            <person name="Plett J."/>
            <person name="Nagy L.G."/>
            <person name="Grigoriev I.V."/>
        </authorList>
    </citation>
    <scope>NUCLEOTIDE SEQUENCE</scope>
    <source>
        <strain evidence="1">CCBAS 213</strain>
    </source>
</reference>
<dbReference type="RefSeq" id="XP_060326736.1">
    <property type="nucleotide sequence ID" value="XM_060474033.1"/>
</dbReference>
<organism evidence="1 2">
    <name type="scientific">Armillaria tabescens</name>
    <name type="common">Ringless honey mushroom</name>
    <name type="synonym">Agaricus tabescens</name>
    <dbReference type="NCBI Taxonomy" id="1929756"/>
    <lineage>
        <taxon>Eukaryota</taxon>
        <taxon>Fungi</taxon>
        <taxon>Dikarya</taxon>
        <taxon>Basidiomycota</taxon>
        <taxon>Agaricomycotina</taxon>
        <taxon>Agaricomycetes</taxon>
        <taxon>Agaricomycetidae</taxon>
        <taxon>Agaricales</taxon>
        <taxon>Marasmiineae</taxon>
        <taxon>Physalacriaceae</taxon>
        <taxon>Desarmillaria</taxon>
    </lineage>
</organism>
<sequence length="500" mass="57372">MQGRDSDVVLQAWQAHLKYETLPEVTIAAGRAPSLIEVPKQRVYTGRMPLNATLGTSYTMDAALSSLLETFISNNDDFGTTYGLVRPLWSAFIDDRICNPQMPPRRLWDLYSNRVVPQWIAPEFRWRAPWAISHAWMNINDRIDVLTPINGNEWPVPIPKDADLDLVRIEMLNLGAEYVWLDVLCLRQRGGRGEDIRGEEWKLDVPTIGRVYRIAEKVVCYFSGLGRPLSFTASDFESDRCWFRRAWTLQEISSQWIIGGDMGDEKHLDEDVRVILQEQLTSLENIMPITGTQCTDNVFAVVAHMQKRVSENPACLLESTGYRHTMKCSLSRTLGQRYFEGSCSSGILNQGRDIENGDHHGKQIMTEVLPIHESPLREDVHQDEETDNDWYEGVNIEKGYVRGLAMGTMERRVRRGELVVQDNSGTNHTFNIIATHQYPIPEDFYTLISGYWELGYWVVGRRVPDQRFQKVSTFRMSEEIEGLQKLAKLGVGKWSKNRLI</sequence>
<dbReference type="AlphaFoldDB" id="A0AA39JWE0"/>
<comment type="caution">
    <text evidence="1">The sequence shown here is derived from an EMBL/GenBank/DDBJ whole genome shotgun (WGS) entry which is preliminary data.</text>
</comment>
<evidence type="ECO:0008006" key="3">
    <source>
        <dbReference type="Google" id="ProtNLM"/>
    </source>
</evidence>
<evidence type="ECO:0000313" key="1">
    <source>
        <dbReference type="EMBL" id="KAK0449021.1"/>
    </source>
</evidence>
<gene>
    <name evidence="1" type="ORF">EV420DRAFT_1565510</name>
</gene>
<evidence type="ECO:0000313" key="2">
    <source>
        <dbReference type="Proteomes" id="UP001175211"/>
    </source>
</evidence>
<keyword evidence="2" id="KW-1185">Reference proteome</keyword>
<accession>A0AA39JWE0</accession>
<dbReference type="GeneID" id="85357581"/>
<protein>
    <recommendedName>
        <fullName evidence="3">Heterokaryon incompatibility domain-containing protein</fullName>
    </recommendedName>
</protein>
<name>A0AA39JWE0_ARMTA</name>
<proteinExistence type="predicted"/>